<dbReference type="GO" id="GO:0016020">
    <property type="term" value="C:membrane"/>
    <property type="evidence" value="ECO:0007669"/>
    <property type="project" value="InterPro"/>
</dbReference>
<name>A0A498R1U7_9FIRM</name>
<dbReference type="Gene3D" id="1.10.287.950">
    <property type="entry name" value="Methyl-accepting chemotaxis protein"/>
    <property type="match status" value="1"/>
</dbReference>
<evidence type="ECO:0000256" key="2">
    <source>
        <dbReference type="PROSITE-ProRule" id="PRU00284"/>
    </source>
</evidence>
<dbReference type="PROSITE" id="PS50111">
    <property type="entry name" value="CHEMOTAXIS_TRANSDUC_2"/>
    <property type="match status" value="1"/>
</dbReference>
<organism evidence="4 5">
    <name type="scientific">Lucifera butyrica</name>
    <dbReference type="NCBI Taxonomy" id="1351585"/>
    <lineage>
        <taxon>Bacteria</taxon>
        <taxon>Bacillati</taxon>
        <taxon>Bacillota</taxon>
        <taxon>Negativicutes</taxon>
        <taxon>Veillonellales</taxon>
        <taxon>Veillonellaceae</taxon>
        <taxon>Lucifera</taxon>
    </lineage>
</organism>
<protein>
    <recommendedName>
        <fullName evidence="3">Methyl-accepting transducer domain-containing protein</fullName>
    </recommendedName>
</protein>
<evidence type="ECO:0000313" key="4">
    <source>
        <dbReference type="EMBL" id="VBB05434.1"/>
    </source>
</evidence>
<dbReference type="EMBL" id="UPPP01000055">
    <property type="protein sequence ID" value="VBB05434.1"/>
    <property type="molecule type" value="Genomic_DNA"/>
</dbReference>
<dbReference type="PANTHER" id="PTHR32089:SF112">
    <property type="entry name" value="LYSOZYME-LIKE PROTEIN-RELATED"/>
    <property type="match status" value="1"/>
</dbReference>
<dbReference type="OrthoDB" id="3192at2"/>
<sequence>MPEISEYDALIKAADTIQKIVPLDCCVMVCDAEGILVKFVPAETFDMNVREGTGVAKGGSLGDCLKTGQPVQKVLPKEAYGVPIRAISFPIYDNGKLIGGIATGISLANQQRLLDVAATLAATSQEMTATTEELAAAATHLSAGLVKIEDVGKNVSTEVKNTDDILRFVSDVASNSNLLGLNAAIEAARAGEHGRGFAVVAEEIRKMAVNSAEAVKDIKAILNRIKTDVENLKTTVQENAAMAERQAAATEEIAASMQSLVASATEVEKVAKII</sequence>
<dbReference type="Proteomes" id="UP000277811">
    <property type="component" value="Unassembled WGS sequence"/>
</dbReference>
<evidence type="ECO:0000313" key="5">
    <source>
        <dbReference type="Proteomes" id="UP000277811"/>
    </source>
</evidence>
<accession>A0A498R1U7</accession>
<feature type="domain" description="Methyl-accepting transducer" evidence="3">
    <location>
        <begin position="106"/>
        <end position="274"/>
    </location>
</feature>
<evidence type="ECO:0000259" key="3">
    <source>
        <dbReference type="PROSITE" id="PS50111"/>
    </source>
</evidence>
<dbReference type="RefSeq" id="WP_122626420.1">
    <property type="nucleotide sequence ID" value="NZ_UPPP01000055.1"/>
</dbReference>
<dbReference type="SMART" id="SM00283">
    <property type="entry name" value="MA"/>
    <property type="match status" value="1"/>
</dbReference>
<gene>
    <name evidence="4" type="ORF">LUCI_0643</name>
</gene>
<dbReference type="SUPFAM" id="SSF58104">
    <property type="entry name" value="Methyl-accepting chemotaxis protein (MCP) signaling domain"/>
    <property type="match status" value="1"/>
</dbReference>
<keyword evidence="5" id="KW-1185">Reference proteome</keyword>
<proteinExistence type="predicted"/>
<dbReference type="AlphaFoldDB" id="A0A498R1U7"/>
<dbReference type="InterPro" id="IPR004089">
    <property type="entry name" value="MCPsignal_dom"/>
</dbReference>
<keyword evidence="1 2" id="KW-0807">Transducer</keyword>
<evidence type="ECO:0000256" key="1">
    <source>
        <dbReference type="ARBA" id="ARBA00023224"/>
    </source>
</evidence>
<reference evidence="4 5" key="1">
    <citation type="submission" date="2018-06" db="EMBL/GenBank/DDBJ databases">
        <authorList>
            <person name="Strepis N."/>
        </authorList>
    </citation>
    <scope>NUCLEOTIDE SEQUENCE [LARGE SCALE GENOMIC DNA]</scope>
    <source>
        <strain evidence="4">LUCI</strain>
    </source>
</reference>
<dbReference type="Pfam" id="PF00015">
    <property type="entry name" value="MCPsignal"/>
    <property type="match status" value="1"/>
</dbReference>
<dbReference type="GO" id="GO:0007165">
    <property type="term" value="P:signal transduction"/>
    <property type="evidence" value="ECO:0007669"/>
    <property type="project" value="UniProtKB-KW"/>
</dbReference>
<dbReference type="PANTHER" id="PTHR32089">
    <property type="entry name" value="METHYL-ACCEPTING CHEMOTAXIS PROTEIN MCPB"/>
    <property type="match status" value="1"/>
</dbReference>